<reference evidence="5" key="2">
    <citation type="submission" date="2020-09" db="EMBL/GenBank/DDBJ databases">
        <authorList>
            <person name="Sun Q."/>
            <person name="Ohkuma M."/>
        </authorList>
    </citation>
    <scope>NUCLEOTIDE SEQUENCE</scope>
    <source>
        <strain evidence="5">JCM 14371</strain>
    </source>
</reference>
<dbReference type="RefSeq" id="WP_229670802.1">
    <property type="nucleotide sequence ID" value="NZ_BMOE01000002.1"/>
</dbReference>
<dbReference type="SUPFAM" id="SSF46894">
    <property type="entry name" value="C-terminal effector domain of the bipartite response regulators"/>
    <property type="match status" value="1"/>
</dbReference>
<name>A0A917PAN0_9DEIO</name>
<gene>
    <name evidence="5" type="ORF">GCM10008939_11290</name>
</gene>
<protein>
    <recommendedName>
        <fullName evidence="4">HTH luxR-type domain-containing protein</fullName>
    </recommendedName>
</protein>
<organism evidence="5 6">
    <name type="scientific">Deinococcus aquiradiocola</name>
    <dbReference type="NCBI Taxonomy" id="393059"/>
    <lineage>
        <taxon>Bacteria</taxon>
        <taxon>Thermotogati</taxon>
        <taxon>Deinococcota</taxon>
        <taxon>Deinococci</taxon>
        <taxon>Deinococcales</taxon>
        <taxon>Deinococcaceae</taxon>
        <taxon>Deinococcus</taxon>
    </lineage>
</organism>
<evidence type="ECO:0000313" key="5">
    <source>
        <dbReference type="EMBL" id="GGJ68587.1"/>
    </source>
</evidence>
<dbReference type="Pfam" id="PF00196">
    <property type="entry name" value="GerE"/>
    <property type="match status" value="1"/>
</dbReference>
<dbReference type="PRINTS" id="PR00038">
    <property type="entry name" value="HTHLUXR"/>
</dbReference>
<dbReference type="CDD" id="cd06170">
    <property type="entry name" value="LuxR_C_like"/>
    <property type="match status" value="1"/>
</dbReference>
<reference evidence="5" key="1">
    <citation type="journal article" date="2014" name="Int. J. Syst. Evol. Microbiol.">
        <title>Complete genome sequence of Corynebacterium casei LMG S-19264T (=DSM 44701T), isolated from a smear-ripened cheese.</title>
        <authorList>
            <consortium name="US DOE Joint Genome Institute (JGI-PGF)"/>
            <person name="Walter F."/>
            <person name="Albersmeier A."/>
            <person name="Kalinowski J."/>
            <person name="Ruckert C."/>
        </authorList>
    </citation>
    <scope>NUCLEOTIDE SEQUENCE</scope>
    <source>
        <strain evidence="5">JCM 14371</strain>
    </source>
</reference>
<dbReference type="Gene3D" id="1.10.10.10">
    <property type="entry name" value="Winged helix-like DNA-binding domain superfamily/Winged helix DNA-binding domain"/>
    <property type="match status" value="1"/>
</dbReference>
<dbReference type="InterPro" id="IPR036388">
    <property type="entry name" value="WH-like_DNA-bd_sf"/>
</dbReference>
<keyword evidence="3" id="KW-0804">Transcription</keyword>
<evidence type="ECO:0000256" key="2">
    <source>
        <dbReference type="ARBA" id="ARBA00023125"/>
    </source>
</evidence>
<dbReference type="GO" id="GO:0003677">
    <property type="term" value="F:DNA binding"/>
    <property type="evidence" value="ECO:0007669"/>
    <property type="project" value="UniProtKB-KW"/>
</dbReference>
<keyword evidence="6" id="KW-1185">Reference proteome</keyword>
<evidence type="ECO:0000259" key="4">
    <source>
        <dbReference type="PROSITE" id="PS50043"/>
    </source>
</evidence>
<dbReference type="InterPro" id="IPR016032">
    <property type="entry name" value="Sig_transdc_resp-reg_C-effctor"/>
</dbReference>
<keyword evidence="2" id="KW-0238">DNA-binding</keyword>
<dbReference type="SMART" id="SM00421">
    <property type="entry name" value="HTH_LUXR"/>
    <property type="match status" value="1"/>
</dbReference>
<dbReference type="InterPro" id="IPR000792">
    <property type="entry name" value="Tscrpt_reg_LuxR_C"/>
</dbReference>
<keyword evidence="1" id="KW-0805">Transcription regulation</keyword>
<dbReference type="AlphaFoldDB" id="A0A917PAN0"/>
<dbReference type="PANTHER" id="PTHR44688:SF16">
    <property type="entry name" value="DNA-BINDING TRANSCRIPTIONAL ACTIVATOR DEVR_DOSR"/>
    <property type="match status" value="1"/>
</dbReference>
<dbReference type="PANTHER" id="PTHR44688">
    <property type="entry name" value="DNA-BINDING TRANSCRIPTIONAL ACTIVATOR DEVR_DOSR"/>
    <property type="match status" value="1"/>
</dbReference>
<sequence length="252" mass="26873">MTRGQQTQGAMMGDLRSLYRAAQAQGTRFQLLLDFGEVTRAFTEPLDVWRAALDAVSRHSALECGRALEWGALAWQVRAVLPSGPGPEVVPDAERGMDRPAFQVLPDGTALLSVPVGGAGVLLLFTSGPVRAPGPEDLACLGVLGAFAGALITALQCSRDLALARRDAEYWRSRFLAQQLPGQAGLTEALTPREQQVLTLVARGHSNPEIARQLGIRPGTAKIHVERILGKLGVSDRTEAVVRAMTLGLIAP</sequence>
<evidence type="ECO:0000256" key="1">
    <source>
        <dbReference type="ARBA" id="ARBA00023015"/>
    </source>
</evidence>
<feature type="domain" description="HTH luxR-type" evidence="4">
    <location>
        <begin position="183"/>
        <end position="248"/>
    </location>
</feature>
<dbReference type="Proteomes" id="UP000635726">
    <property type="component" value="Unassembled WGS sequence"/>
</dbReference>
<dbReference type="PROSITE" id="PS50043">
    <property type="entry name" value="HTH_LUXR_2"/>
    <property type="match status" value="1"/>
</dbReference>
<evidence type="ECO:0000313" key="6">
    <source>
        <dbReference type="Proteomes" id="UP000635726"/>
    </source>
</evidence>
<comment type="caution">
    <text evidence="5">The sequence shown here is derived from an EMBL/GenBank/DDBJ whole genome shotgun (WGS) entry which is preliminary data.</text>
</comment>
<dbReference type="GO" id="GO:0006355">
    <property type="term" value="P:regulation of DNA-templated transcription"/>
    <property type="evidence" value="ECO:0007669"/>
    <property type="project" value="InterPro"/>
</dbReference>
<accession>A0A917PAN0</accession>
<dbReference type="EMBL" id="BMOE01000002">
    <property type="protein sequence ID" value="GGJ68587.1"/>
    <property type="molecule type" value="Genomic_DNA"/>
</dbReference>
<evidence type="ECO:0000256" key="3">
    <source>
        <dbReference type="ARBA" id="ARBA00023163"/>
    </source>
</evidence>
<proteinExistence type="predicted"/>